<dbReference type="GO" id="GO:0004567">
    <property type="term" value="F:beta-mannosidase activity"/>
    <property type="evidence" value="ECO:0007669"/>
    <property type="project" value="UniProtKB-EC"/>
</dbReference>
<comment type="catalytic activity">
    <reaction evidence="1">
        <text>Hydrolysis of terminal, non-reducing beta-D-mannose residues in beta-D-mannosides.</text>
        <dbReference type="EC" id="3.2.1.25"/>
    </reaction>
</comment>
<evidence type="ECO:0000313" key="18">
    <source>
        <dbReference type="Proteomes" id="UP001549251"/>
    </source>
</evidence>
<comment type="subunit">
    <text evidence="4">Homodimer.</text>
</comment>
<evidence type="ECO:0000256" key="4">
    <source>
        <dbReference type="ARBA" id="ARBA00011738"/>
    </source>
</evidence>
<dbReference type="InterPro" id="IPR008979">
    <property type="entry name" value="Galactose-bd-like_sf"/>
</dbReference>
<dbReference type="Pfam" id="PF17786">
    <property type="entry name" value="Mannosidase_ig"/>
    <property type="match status" value="1"/>
</dbReference>
<evidence type="ECO:0000256" key="5">
    <source>
        <dbReference type="ARBA" id="ARBA00012754"/>
    </source>
</evidence>
<accession>A0ABV2PRV5</accession>
<evidence type="ECO:0000256" key="12">
    <source>
        <dbReference type="ARBA" id="ARBA00041614"/>
    </source>
</evidence>
<feature type="domain" description="Mannosidase Ig/CBM-like" evidence="15">
    <location>
        <begin position="745"/>
        <end position="829"/>
    </location>
</feature>
<dbReference type="InterPro" id="IPR041447">
    <property type="entry name" value="Mannosidase_ig"/>
</dbReference>
<evidence type="ECO:0000256" key="8">
    <source>
        <dbReference type="ARBA" id="ARBA00023180"/>
    </source>
</evidence>
<dbReference type="InterPro" id="IPR006102">
    <property type="entry name" value="Ig-like_GH2"/>
</dbReference>
<dbReference type="SUPFAM" id="SSF49785">
    <property type="entry name" value="Galactose-binding domain-like"/>
    <property type="match status" value="1"/>
</dbReference>
<gene>
    <name evidence="17" type="ORF">ABIE04_000081</name>
</gene>
<evidence type="ECO:0000259" key="15">
    <source>
        <dbReference type="Pfam" id="PF17786"/>
    </source>
</evidence>
<evidence type="ECO:0000256" key="3">
    <source>
        <dbReference type="ARBA" id="ARBA00004740"/>
    </source>
</evidence>
<proteinExistence type="inferred from homology"/>
<evidence type="ECO:0000313" key="17">
    <source>
        <dbReference type="EMBL" id="MET4567754.1"/>
    </source>
</evidence>
<keyword evidence="6" id="KW-0964">Secreted</keyword>
<evidence type="ECO:0000256" key="6">
    <source>
        <dbReference type="ARBA" id="ARBA00022525"/>
    </source>
</evidence>
<evidence type="ECO:0000256" key="1">
    <source>
        <dbReference type="ARBA" id="ARBA00000829"/>
    </source>
</evidence>
<comment type="pathway">
    <text evidence="3">Glycan metabolism; N-glycan degradation.</text>
</comment>
<comment type="caution">
    <text evidence="17">The sequence shown here is derived from an EMBL/GenBank/DDBJ whole genome shotgun (WGS) entry which is preliminary data.</text>
</comment>
<dbReference type="Proteomes" id="UP001549251">
    <property type="component" value="Unassembled WGS sequence"/>
</dbReference>
<evidence type="ECO:0000259" key="16">
    <source>
        <dbReference type="Pfam" id="PF22666"/>
    </source>
</evidence>
<evidence type="ECO:0000259" key="14">
    <source>
        <dbReference type="Pfam" id="PF17753"/>
    </source>
</evidence>
<dbReference type="InterPro" id="IPR017853">
    <property type="entry name" value="GH"/>
</dbReference>
<dbReference type="InterPro" id="IPR054593">
    <property type="entry name" value="Beta-mannosidase-like_N2"/>
</dbReference>
<comment type="similarity">
    <text evidence="10">Belongs to the glycosyl hydrolase 2 family. Beta-mannosidase B subfamily.</text>
</comment>
<name>A0ABV2PRV5_9GAMM</name>
<dbReference type="InterPro" id="IPR050887">
    <property type="entry name" value="Beta-mannosidase_GH2"/>
</dbReference>
<dbReference type="InterPro" id="IPR013783">
    <property type="entry name" value="Ig-like_fold"/>
</dbReference>
<keyword evidence="9 17" id="KW-0326">Glycosidase</keyword>
<evidence type="ECO:0000256" key="10">
    <source>
        <dbReference type="ARBA" id="ARBA00038429"/>
    </source>
</evidence>
<keyword evidence="7 17" id="KW-0378">Hydrolase</keyword>
<evidence type="ECO:0000256" key="2">
    <source>
        <dbReference type="ARBA" id="ARBA00004613"/>
    </source>
</evidence>
<dbReference type="Pfam" id="PF22666">
    <property type="entry name" value="Glyco_hydro_2_N2"/>
    <property type="match status" value="1"/>
</dbReference>
<organism evidence="17 18">
    <name type="scientific">Rhodanobacter soli</name>
    <dbReference type="NCBI Taxonomy" id="590609"/>
    <lineage>
        <taxon>Bacteria</taxon>
        <taxon>Pseudomonadati</taxon>
        <taxon>Pseudomonadota</taxon>
        <taxon>Gammaproteobacteria</taxon>
        <taxon>Lysobacterales</taxon>
        <taxon>Rhodanobacteraceae</taxon>
        <taxon>Rhodanobacter</taxon>
    </lineage>
</organism>
<dbReference type="Gene3D" id="2.60.120.260">
    <property type="entry name" value="Galactose-binding domain-like"/>
    <property type="match status" value="1"/>
</dbReference>
<feature type="domain" description="Beta-mannosidase Ig-fold" evidence="14">
    <location>
        <begin position="835"/>
        <end position="912"/>
    </location>
</feature>
<keyword evidence="8" id="KW-0325">Glycoprotein</keyword>
<evidence type="ECO:0000256" key="11">
    <source>
        <dbReference type="ARBA" id="ARBA00041069"/>
    </source>
</evidence>
<dbReference type="Pfam" id="PF17753">
    <property type="entry name" value="Ig_mannosidase"/>
    <property type="match status" value="1"/>
</dbReference>
<dbReference type="PANTHER" id="PTHR43730:SF1">
    <property type="entry name" value="BETA-MANNOSIDASE"/>
    <property type="match status" value="1"/>
</dbReference>
<evidence type="ECO:0000259" key="13">
    <source>
        <dbReference type="Pfam" id="PF00703"/>
    </source>
</evidence>
<dbReference type="InterPro" id="IPR036156">
    <property type="entry name" value="Beta-gal/glucu_dom_sf"/>
</dbReference>
<comment type="subcellular location">
    <subcellularLocation>
        <location evidence="2">Secreted</location>
    </subcellularLocation>
</comment>
<protein>
    <recommendedName>
        <fullName evidence="11">Beta-mannosidase B</fullName>
        <ecNumber evidence="5">3.2.1.25</ecNumber>
    </recommendedName>
    <alternativeName>
        <fullName evidence="12">Mannanase B</fullName>
    </alternativeName>
</protein>
<dbReference type="InterPro" id="IPR041625">
    <property type="entry name" value="Beta-mannosidase_Ig"/>
</dbReference>
<dbReference type="Pfam" id="PF00703">
    <property type="entry name" value="Glyco_hydro_2"/>
    <property type="match status" value="1"/>
</dbReference>
<sequence length="928" mass="104163">MGLIAYTFVVSANPHRHHAFLAKGSRMTKHGMRPDRDAPPVAAVRVRMAVLMLFACACGAGTAAATTTQTLATGWRFRLAPGSAAAQAHPEAVAWRAAHVPGSVQTDLLAAGAIGDPFHRDNEASLQWIGLADWQYQLPLAIDATTLRHAHVELVFDGLDTFADVSLNGHPLLTADNMFRRWRVPVKNMLQAGSNTLLVTLHSPITRLQPWLLRQPYALPGEFDSAFGDEPKGKQTSNYVRKANYQYGWDWGPRYVTEGIWQPVRLETWDDLRLADVHIVQQHVDADVAQLLAQFDIHADHAGKAQLRLTWSAPDGSRRNVMQEASLEAGDNRLDLPLRIERPQRWWPAGYGAPNLYHFHAEVVVAGKVVASIERDTGLRSVELRRQRDRWGRSFAFVVNGVPVFAKGANLIPFDSFPERVTEARMRQVLQSARNANMNMLRVWGGGYYQSDAFYAMADRLGLMIWQDFMFGGAVPPYDTAFRENTRIEATEQVMRLRDHPSIVLWCGNNEVQTGWESWPDRKKFAQAIGPAERARVEKGMRTLFGETLRGVVQRYTPDVPYWASSPSTDFDGPANVPDDGDMHVWDVWAGSAPIEDYLKTTPRFQSEYGLQSFPAMATIRSFAAPADLSTDSPVMRAHQKFDGGNGNQRLLFYIRKYYGEPKDFASFVYLSQVMQAEGIELAADHLRSARPQSMGSLYWQLNDVWPGASWSSMDYFGRWKALQFHARRFYAPVRVAPIRRDGRTDVFLISDRTTPFDAQLRTRVMDVDGRLLHENTEPVQMPPLASIRAAELADAALLQGADPHRSFAVFELVEQGRPVSRHLLYFEPALTLQLPDPDLHAELADSGHGIVLSVRAKRLAREVWIDFGSLDAQVSDNAFDMLPGERIELQIIGATSIASLRDALHVRSMFDATLRHRTPTTLETARP</sequence>
<dbReference type="SUPFAM" id="SSF49303">
    <property type="entry name" value="beta-Galactosidase/glucuronidase domain"/>
    <property type="match status" value="3"/>
</dbReference>
<evidence type="ECO:0000256" key="9">
    <source>
        <dbReference type="ARBA" id="ARBA00023295"/>
    </source>
</evidence>
<dbReference type="PANTHER" id="PTHR43730">
    <property type="entry name" value="BETA-MANNOSIDASE"/>
    <property type="match status" value="1"/>
</dbReference>
<keyword evidence="18" id="KW-1185">Reference proteome</keyword>
<evidence type="ECO:0000256" key="7">
    <source>
        <dbReference type="ARBA" id="ARBA00022801"/>
    </source>
</evidence>
<feature type="domain" description="Glycoside hydrolase family 2 immunoglobulin-like beta-sandwich" evidence="13">
    <location>
        <begin position="273"/>
        <end position="380"/>
    </location>
</feature>
<dbReference type="Gene3D" id="2.60.40.10">
    <property type="entry name" value="Immunoglobulins"/>
    <property type="match status" value="3"/>
</dbReference>
<dbReference type="SUPFAM" id="SSF51445">
    <property type="entry name" value="(Trans)glycosidases"/>
    <property type="match status" value="1"/>
</dbReference>
<dbReference type="EC" id="3.2.1.25" evidence="5"/>
<reference evidence="17 18" key="1">
    <citation type="submission" date="2024-06" db="EMBL/GenBank/DDBJ databases">
        <title>Sorghum-associated microbial communities from plants grown in Nebraska, USA.</title>
        <authorList>
            <person name="Schachtman D."/>
        </authorList>
    </citation>
    <scope>NUCLEOTIDE SEQUENCE [LARGE SCALE GENOMIC DNA]</scope>
    <source>
        <strain evidence="17 18">1757</strain>
    </source>
</reference>
<dbReference type="EMBL" id="JBEPSD010000001">
    <property type="protein sequence ID" value="MET4567754.1"/>
    <property type="molecule type" value="Genomic_DNA"/>
</dbReference>
<feature type="domain" description="Beta-mannosidase-like galactose-binding" evidence="16">
    <location>
        <begin position="87"/>
        <end position="262"/>
    </location>
</feature>
<dbReference type="Gene3D" id="3.20.20.80">
    <property type="entry name" value="Glycosidases"/>
    <property type="match status" value="1"/>
</dbReference>